<keyword evidence="4" id="KW-1185">Reference proteome</keyword>
<proteinExistence type="predicted"/>
<dbReference type="Proteomes" id="UP000596742">
    <property type="component" value="Unassembled WGS sequence"/>
</dbReference>
<dbReference type="GO" id="GO:0008061">
    <property type="term" value="F:chitin binding"/>
    <property type="evidence" value="ECO:0007669"/>
    <property type="project" value="InterPro"/>
</dbReference>
<dbReference type="GO" id="GO:0005576">
    <property type="term" value="C:extracellular region"/>
    <property type="evidence" value="ECO:0007669"/>
    <property type="project" value="InterPro"/>
</dbReference>
<evidence type="ECO:0000256" key="1">
    <source>
        <dbReference type="SAM" id="MobiDB-lite"/>
    </source>
</evidence>
<organism evidence="3 4">
    <name type="scientific">Mytilus galloprovincialis</name>
    <name type="common">Mediterranean mussel</name>
    <dbReference type="NCBI Taxonomy" id="29158"/>
    <lineage>
        <taxon>Eukaryota</taxon>
        <taxon>Metazoa</taxon>
        <taxon>Spiralia</taxon>
        <taxon>Lophotrochozoa</taxon>
        <taxon>Mollusca</taxon>
        <taxon>Bivalvia</taxon>
        <taxon>Autobranchia</taxon>
        <taxon>Pteriomorphia</taxon>
        <taxon>Mytilida</taxon>
        <taxon>Mytiloidea</taxon>
        <taxon>Mytilidae</taxon>
        <taxon>Mytilinae</taxon>
        <taxon>Mytilus</taxon>
    </lineage>
</organism>
<protein>
    <recommendedName>
        <fullName evidence="2">Chitin-binding type-2 domain-containing protein</fullName>
    </recommendedName>
</protein>
<feature type="region of interest" description="Disordered" evidence="1">
    <location>
        <begin position="1"/>
        <end position="52"/>
    </location>
</feature>
<dbReference type="InterPro" id="IPR036508">
    <property type="entry name" value="Chitin-bd_dom_sf"/>
</dbReference>
<evidence type="ECO:0000313" key="3">
    <source>
        <dbReference type="EMBL" id="VDI45013.1"/>
    </source>
</evidence>
<dbReference type="EMBL" id="UYJE01006323">
    <property type="protein sequence ID" value="VDI45013.1"/>
    <property type="molecule type" value="Genomic_DNA"/>
</dbReference>
<dbReference type="SMART" id="SM00494">
    <property type="entry name" value="ChtBD2"/>
    <property type="match status" value="1"/>
</dbReference>
<name>A0A8B6F7V8_MYTGA</name>
<dbReference type="PROSITE" id="PS50940">
    <property type="entry name" value="CHIT_BIND_II"/>
    <property type="match status" value="1"/>
</dbReference>
<reference evidence="3" key="1">
    <citation type="submission" date="2018-11" db="EMBL/GenBank/DDBJ databases">
        <authorList>
            <person name="Alioto T."/>
            <person name="Alioto T."/>
        </authorList>
    </citation>
    <scope>NUCLEOTIDE SEQUENCE</scope>
</reference>
<dbReference type="Pfam" id="PF01607">
    <property type="entry name" value="CBM_14"/>
    <property type="match status" value="1"/>
</dbReference>
<comment type="caution">
    <text evidence="3">The sequence shown here is derived from an EMBL/GenBank/DDBJ whole genome shotgun (WGS) entry which is preliminary data.</text>
</comment>
<dbReference type="AlphaFoldDB" id="A0A8B6F7V8"/>
<dbReference type="OrthoDB" id="6159731at2759"/>
<feature type="region of interest" description="Disordered" evidence="1">
    <location>
        <begin position="115"/>
        <end position="134"/>
    </location>
</feature>
<accession>A0A8B6F7V8</accession>
<evidence type="ECO:0000313" key="4">
    <source>
        <dbReference type="Proteomes" id="UP000596742"/>
    </source>
</evidence>
<evidence type="ECO:0000259" key="2">
    <source>
        <dbReference type="PROSITE" id="PS50940"/>
    </source>
</evidence>
<gene>
    <name evidence="3" type="ORF">MGAL_10B069893</name>
</gene>
<dbReference type="InterPro" id="IPR002557">
    <property type="entry name" value="Chitin-bd_dom"/>
</dbReference>
<dbReference type="SUPFAM" id="SSF57625">
    <property type="entry name" value="Invertebrate chitin-binding proteins"/>
    <property type="match status" value="1"/>
</dbReference>
<feature type="domain" description="Chitin-binding type-2" evidence="2">
    <location>
        <begin position="581"/>
        <end position="639"/>
    </location>
</feature>
<sequence length="675" mass="74332">MDSTGATYAQELCESTDSKKSDPYATFDGARTDQELSSSDSSGKSKDSEGSSVGYANITEISRDTCSVPSANHNITQLNAINVDEVASAETKSNDSIHNESGQIYINQSFIEDSGSSANSGSSTKNESFGNSGPFETDILTSDMPIFTATKGRHKFYQNWKTGKDVCWNDSTTWPGFKHRCCLNEITFSQLEPHSPAHNVSIIDPVDQHIDDEVKVNTFPPQIADLPLPPPNPMHNAVDLQPPDEIAIAFLPLPPAYPEHNDLDLQPPDEVAAYLPLPPAYPEHNAVNLQPPDDVAVIHEDPGWQPPRNICIWNSSANKKLTVIVCICLCIGGALLFSTKFNNLLDSEILKDPPFTVAVPIPDKCEKEISAALFGERICIPYTQKFTSSPSGVHVRQLSSQYFSKLEVFSANVSSDEFVQQFGNWIINFNSSRTDQQFRFVKEKATCDSIGNYEITIDYGNENVTSFEFEIGFKDSKLEQRVTRINNTIHVYCGMMKTCKASSLALFVNDGNSSRMIPNINVCSNNDEESGTTVSADAKIPASRFSRNQTISCVPLMTDPELAANLTSTTGIPVCEGGDCVPDCRNDPQGEAYYPDKYICNIFHQCSNGDTISQTCPLSTYWSPSKCTCVNFDDEICDQNTYRDSTKTSAESLLSLADSYKPDTSCFILWTFPSL</sequence>